<gene>
    <name evidence="3" type="primary">g6229</name>
    <name evidence="3" type="ORF">VP750_LOCUS5337</name>
</gene>
<dbReference type="Proteomes" id="UP001497392">
    <property type="component" value="Unassembled WGS sequence"/>
</dbReference>
<proteinExistence type="predicted"/>
<feature type="compositionally biased region" description="Basic and acidic residues" evidence="1">
    <location>
        <begin position="194"/>
        <end position="205"/>
    </location>
</feature>
<sequence>MSDEAPSSSSDVPEASSSSQAPFVTHQVTKLDTMAGLAIRYGVSVADIKRANGLLSDSAMFAKDKLLIPTQAMPPMGVEYCTWAGMIVTQYGRFPGSHAVNGVLYNGAQGGSPPRQSAALDQLQRYYGTGDTCSEPGDFKPGSAAAGLERLARLGRLSMGRSDNVEIEMTELEHEQGACHSPSAGVLRTSEYAGSREGRTVDERLRRRKGLEDSEISPSSNGHLGDGTPQPSGSGPGRPRPPVMPTQVPTFSAGNSPAPGSRRQSIMDRVKRAASQPTLSGLPQALGVPQIVKAAEALVARVDTSAGPASAPARSTSREMPPLQGPSAQPSPGSSGMRRVPSSSGIAPRPPLKKD</sequence>
<dbReference type="EMBL" id="CAXHTA020000009">
    <property type="protein sequence ID" value="CAL5223678.1"/>
    <property type="molecule type" value="Genomic_DNA"/>
</dbReference>
<name>A0ABP1FZR2_9CHLO</name>
<dbReference type="Gene3D" id="3.10.350.10">
    <property type="entry name" value="LysM domain"/>
    <property type="match status" value="1"/>
</dbReference>
<feature type="region of interest" description="Disordered" evidence="1">
    <location>
        <begin position="173"/>
        <end position="284"/>
    </location>
</feature>
<dbReference type="InterPro" id="IPR018392">
    <property type="entry name" value="LysM"/>
</dbReference>
<keyword evidence="4" id="KW-1185">Reference proteome</keyword>
<organism evidence="3 4">
    <name type="scientific">Coccomyxa viridis</name>
    <dbReference type="NCBI Taxonomy" id="1274662"/>
    <lineage>
        <taxon>Eukaryota</taxon>
        <taxon>Viridiplantae</taxon>
        <taxon>Chlorophyta</taxon>
        <taxon>core chlorophytes</taxon>
        <taxon>Trebouxiophyceae</taxon>
        <taxon>Trebouxiophyceae incertae sedis</taxon>
        <taxon>Coccomyxaceae</taxon>
        <taxon>Coccomyxa</taxon>
    </lineage>
</organism>
<dbReference type="InterPro" id="IPR036779">
    <property type="entry name" value="LysM_dom_sf"/>
</dbReference>
<dbReference type="PANTHER" id="PTHR20932:SF8">
    <property type="entry name" value="LD22649P"/>
    <property type="match status" value="1"/>
</dbReference>
<evidence type="ECO:0000259" key="2">
    <source>
        <dbReference type="PROSITE" id="PS51782"/>
    </source>
</evidence>
<feature type="domain" description="LysM" evidence="2">
    <location>
        <begin position="24"/>
        <end position="68"/>
    </location>
</feature>
<reference evidence="3 4" key="1">
    <citation type="submission" date="2024-06" db="EMBL/GenBank/DDBJ databases">
        <authorList>
            <person name="Kraege A."/>
            <person name="Thomma B."/>
        </authorList>
    </citation>
    <scope>NUCLEOTIDE SEQUENCE [LARGE SCALE GENOMIC DNA]</scope>
</reference>
<feature type="region of interest" description="Disordered" evidence="1">
    <location>
        <begin position="304"/>
        <end position="355"/>
    </location>
</feature>
<evidence type="ECO:0000313" key="3">
    <source>
        <dbReference type="EMBL" id="CAL5223678.1"/>
    </source>
</evidence>
<protein>
    <submittedName>
        <fullName evidence="3">G6229 protein</fullName>
    </submittedName>
</protein>
<dbReference type="SUPFAM" id="SSF54106">
    <property type="entry name" value="LysM domain"/>
    <property type="match status" value="1"/>
</dbReference>
<dbReference type="PANTHER" id="PTHR20932">
    <property type="entry name" value="LYSM AND PUTATIVE PEPTIDOGLYCAN-BINDING DOMAIN-CONTAINING PROTEIN"/>
    <property type="match status" value="1"/>
</dbReference>
<dbReference type="PROSITE" id="PS51782">
    <property type="entry name" value="LYSM"/>
    <property type="match status" value="1"/>
</dbReference>
<dbReference type="Pfam" id="PF01476">
    <property type="entry name" value="LysM"/>
    <property type="match status" value="1"/>
</dbReference>
<feature type="compositionally biased region" description="Low complexity" evidence="1">
    <location>
        <begin position="321"/>
        <end position="336"/>
    </location>
</feature>
<evidence type="ECO:0000313" key="4">
    <source>
        <dbReference type="Proteomes" id="UP001497392"/>
    </source>
</evidence>
<dbReference type="SMART" id="SM00257">
    <property type="entry name" value="LysM"/>
    <property type="match status" value="1"/>
</dbReference>
<feature type="compositionally biased region" description="Low complexity" evidence="1">
    <location>
        <begin position="1"/>
        <end position="19"/>
    </location>
</feature>
<dbReference type="CDD" id="cd00118">
    <property type="entry name" value="LysM"/>
    <property type="match status" value="1"/>
</dbReference>
<comment type="caution">
    <text evidence="3">The sequence shown here is derived from an EMBL/GenBank/DDBJ whole genome shotgun (WGS) entry which is preliminary data.</text>
</comment>
<evidence type="ECO:0000256" key="1">
    <source>
        <dbReference type="SAM" id="MobiDB-lite"/>
    </source>
</evidence>
<accession>A0ABP1FZR2</accession>
<dbReference type="InterPro" id="IPR045030">
    <property type="entry name" value="LYSM1-4"/>
</dbReference>
<feature type="region of interest" description="Disordered" evidence="1">
    <location>
        <begin position="1"/>
        <end position="23"/>
    </location>
</feature>